<feature type="transmembrane region" description="Helical" evidence="1">
    <location>
        <begin position="12"/>
        <end position="31"/>
    </location>
</feature>
<reference evidence="2" key="2">
    <citation type="journal article" date="2015" name="Data Brief">
        <title>Shoot transcriptome of the giant reed, Arundo donax.</title>
        <authorList>
            <person name="Barrero R.A."/>
            <person name="Guerrero F.D."/>
            <person name="Moolhuijzen P."/>
            <person name="Goolsby J.A."/>
            <person name="Tidwell J."/>
            <person name="Bellgard S.E."/>
            <person name="Bellgard M.I."/>
        </authorList>
    </citation>
    <scope>NUCLEOTIDE SEQUENCE</scope>
    <source>
        <tissue evidence="2">Shoot tissue taken approximately 20 cm above the soil surface</tissue>
    </source>
</reference>
<proteinExistence type="predicted"/>
<keyword evidence="1" id="KW-0812">Transmembrane</keyword>
<organism evidence="2">
    <name type="scientific">Arundo donax</name>
    <name type="common">Giant reed</name>
    <name type="synonym">Donax arundinaceus</name>
    <dbReference type="NCBI Taxonomy" id="35708"/>
    <lineage>
        <taxon>Eukaryota</taxon>
        <taxon>Viridiplantae</taxon>
        <taxon>Streptophyta</taxon>
        <taxon>Embryophyta</taxon>
        <taxon>Tracheophyta</taxon>
        <taxon>Spermatophyta</taxon>
        <taxon>Magnoliopsida</taxon>
        <taxon>Liliopsida</taxon>
        <taxon>Poales</taxon>
        <taxon>Poaceae</taxon>
        <taxon>PACMAD clade</taxon>
        <taxon>Arundinoideae</taxon>
        <taxon>Arundineae</taxon>
        <taxon>Arundo</taxon>
    </lineage>
</organism>
<name>A0A0A9ETK9_ARUDO</name>
<evidence type="ECO:0000313" key="2">
    <source>
        <dbReference type="EMBL" id="JAE02344.1"/>
    </source>
</evidence>
<sequence>MDDKRLLCNSLMARKIIFLVDFIYFANLVHFKCLLGIEHVLEVGTTFTS</sequence>
<keyword evidence="1" id="KW-1133">Transmembrane helix</keyword>
<protein>
    <submittedName>
        <fullName evidence="2">Uncharacterized protein</fullName>
    </submittedName>
</protein>
<accession>A0A0A9ETK9</accession>
<dbReference type="AlphaFoldDB" id="A0A0A9ETK9"/>
<keyword evidence="1" id="KW-0472">Membrane</keyword>
<reference evidence="2" key="1">
    <citation type="submission" date="2014-09" db="EMBL/GenBank/DDBJ databases">
        <authorList>
            <person name="Magalhaes I.L.F."/>
            <person name="Oliveira U."/>
            <person name="Santos F.R."/>
            <person name="Vidigal T.H.D.A."/>
            <person name="Brescovit A.D."/>
            <person name="Santos A.J."/>
        </authorList>
    </citation>
    <scope>NUCLEOTIDE SEQUENCE</scope>
    <source>
        <tissue evidence="2">Shoot tissue taken approximately 20 cm above the soil surface</tissue>
    </source>
</reference>
<evidence type="ECO:0000256" key="1">
    <source>
        <dbReference type="SAM" id="Phobius"/>
    </source>
</evidence>
<dbReference type="EMBL" id="GBRH01195552">
    <property type="protein sequence ID" value="JAE02344.1"/>
    <property type="molecule type" value="Transcribed_RNA"/>
</dbReference>